<evidence type="ECO:0000313" key="2">
    <source>
        <dbReference type="EMBL" id="MFD2864099.1"/>
    </source>
</evidence>
<gene>
    <name evidence="2" type="ORF">ACFSYC_05305</name>
</gene>
<keyword evidence="2" id="KW-0808">Transferase</keyword>
<dbReference type="GO" id="GO:0016301">
    <property type="term" value="F:kinase activity"/>
    <property type="evidence" value="ECO:0007669"/>
    <property type="project" value="UniProtKB-KW"/>
</dbReference>
<feature type="signal peptide" evidence="1">
    <location>
        <begin position="1"/>
        <end position="33"/>
    </location>
</feature>
<keyword evidence="1" id="KW-0732">Signal</keyword>
<feature type="chain" id="PRO_5046834086" evidence="1">
    <location>
        <begin position="34"/>
        <end position="523"/>
    </location>
</feature>
<protein>
    <submittedName>
        <fullName evidence="2">CotH kinase family protein</fullName>
    </submittedName>
</protein>
<dbReference type="Gene3D" id="2.60.40.2340">
    <property type="match status" value="1"/>
</dbReference>
<dbReference type="Proteomes" id="UP001597601">
    <property type="component" value="Unassembled WGS sequence"/>
</dbReference>
<keyword evidence="3" id="KW-1185">Reference proteome</keyword>
<dbReference type="InterPro" id="IPR014867">
    <property type="entry name" value="Spore_coat_CotH_CotH2/3/7"/>
</dbReference>
<evidence type="ECO:0000256" key="1">
    <source>
        <dbReference type="SAM" id="SignalP"/>
    </source>
</evidence>
<comment type="caution">
    <text evidence="2">The sequence shown here is derived from an EMBL/GenBank/DDBJ whole genome shotgun (WGS) entry which is preliminary data.</text>
</comment>
<keyword evidence="2" id="KW-0418">Kinase</keyword>
<dbReference type="RefSeq" id="WP_377124287.1">
    <property type="nucleotide sequence ID" value="NZ_JBHUON010000004.1"/>
</dbReference>
<evidence type="ECO:0000313" key="3">
    <source>
        <dbReference type="Proteomes" id="UP001597601"/>
    </source>
</evidence>
<reference evidence="3" key="1">
    <citation type="journal article" date="2019" name="Int. J. Syst. Evol. Microbiol.">
        <title>The Global Catalogue of Microorganisms (GCM) 10K type strain sequencing project: providing services to taxonomists for standard genome sequencing and annotation.</title>
        <authorList>
            <consortium name="The Broad Institute Genomics Platform"/>
            <consortium name="The Broad Institute Genome Sequencing Center for Infectious Disease"/>
            <person name="Wu L."/>
            <person name="Ma J."/>
        </authorList>
    </citation>
    <scope>NUCLEOTIDE SEQUENCE [LARGE SCALE GENOMIC DNA]</scope>
    <source>
        <strain evidence="3">KCTC 52232</strain>
    </source>
</reference>
<name>A0ABW5XK99_9SPHI</name>
<dbReference type="EMBL" id="JBHUON010000004">
    <property type="protein sequence ID" value="MFD2864099.1"/>
    <property type="molecule type" value="Genomic_DNA"/>
</dbReference>
<sequence length="523" mass="59286">MNAFYYVERATRRFQIFLFLATFVSLSACKKNAQQPTPETTKEVQSLSFKMSNNPGLLTDLIGDIKGDTIFVNAFAGTNIKALVADFSIKGQKVTVNGETQQSGVTTVNFSDILTYTVVGEDGRIKNYFIKFTDNGIPALYVNTTNGVAVTSKEVYLTGTIKTVSNFNVSSATLAMEVKGHGNSTWGDFAKKPYKIKLDKKTSILGMPATKSWILLANAADKSLIRNELALALSRSIGRPHTVDSRYVELFLNGEYRGSYQLAQQVKEGIVGIEDQKSTSTTLPDISGGYLIEQDLFPTAEPVYFRTAKNMPFVVKYPDEDVNQQQKDYIKAHFQKIEDALFATTFTDPVNGYRKYFDVDGYVDYYLINEVIGNPDVFRSTYMYKKRNDDKVYIGPIWDFDKAANNDNRLGDQVNGLMLTSAFEPKIWIKRMMQDPNFRQKIRSRWNELKPKIMAVPGAIVPLAKKLAYSQVYNFTMWDILKKKSYLELQVNGSYDGEIQYLKTFMTNHITWLDSKFNSAEYQ</sequence>
<dbReference type="Pfam" id="PF08757">
    <property type="entry name" value="CotH"/>
    <property type="match status" value="1"/>
</dbReference>
<accession>A0ABW5XK99</accession>
<proteinExistence type="predicted"/>
<organism evidence="2 3">
    <name type="scientific">Mucilaginibacter antarcticus</name>
    <dbReference type="NCBI Taxonomy" id="1855725"/>
    <lineage>
        <taxon>Bacteria</taxon>
        <taxon>Pseudomonadati</taxon>
        <taxon>Bacteroidota</taxon>
        <taxon>Sphingobacteriia</taxon>
        <taxon>Sphingobacteriales</taxon>
        <taxon>Sphingobacteriaceae</taxon>
        <taxon>Mucilaginibacter</taxon>
    </lineage>
</organism>